<sequence>MNYPVNEIFQTIQGEATYTGTPAIFIRMQGCPVGCGWCDTKHTWEVDPEFKVEPIRMLIKRDDTLQYADMSVENIYAAIKDFDARHVVITGGEPCLYDLTSLTDFLIDKEYLVQIETSGTHEIICNDWTFVTVSPKIDMAGGFKILESAIARADEIKFPVGKSADIDKLIELITEMPPHPSTTIWLQPLSQNSKATKICVESAIKCGWRISIQTHKYMGVR</sequence>
<dbReference type="EMBL" id="LR796275">
    <property type="protein sequence ID" value="CAB4133803.1"/>
    <property type="molecule type" value="Genomic_DNA"/>
</dbReference>
<dbReference type="EMBL" id="LR797827">
    <property type="protein sequence ID" value="CAB4242149.1"/>
    <property type="molecule type" value="Genomic_DNA"/>
</dbReference>
<keyword evidence="5" id="KW-0408">Iron</keyword>
<evidence type="ECO:0000256" key="6">
    <source>
        <dbReference type="ARBA" id="ARBA00023014"/>
    </source>
</evidence>
<evidence type="ECO:0000256" key="5">
    <source>
        <dbReference type="ARBA" id="ARBA00023004"/>
    </source>
</evidence>
<keyword evidence="1" id="KW-0004">4Fe-4S</keyword>
<dbReference type="PANTHER" id="PTHR42836:SF1">
    <property type="entry name" value="7-CARBOXY-7-DEAZAGUANINE SYNTHASE"/>
    <property type="match status" value="1"/>
</dbReference>
<evidence type="ECO:0000313" key="10">
    <source>
        <dbReference type="EMBL" id="CAB4242149.1"/>
    </source>
</evidence>
<evidence type="ECO:0000256" key="1">
    <source>
        <dbReference type="ARBA" id="ARBA00022485"/>
    </source>
</evidence>
<gene>
    <name evidence="9" type="ORF">UFOVP263_8</name>
    <name evidence="10" type="ORF">UFOVP91_55</name>
</gene>
<keyword evidence="7" id="KW-0456">Lyase</keyword>
<dbReference type="InterPro" id="IPR027609">
    <property type="entry name" value="rSAM_QueE_proteobac"/>
</dbReference>
<reference evidence="9" key="1">
    <citation type="submission" date="2020-04" db="EMBL/GenBank/DDBJ databases">
        <authorList>
            <person name="Chiriac C."/>
            <person name="Salcher M."/>
            <person name="Ghai R."/>
            <person name="Kavagutti S V."/>
        </authorList>
    </citation>
    <scope>NUCLEOTIDE SEQUENCE</scope>
</reference>
<evidence type="ECO:0000256" key="3">
    <source>
        <dbReference type="ARBA" id="ARBA00022723"/>
    </source>
</evidence>
<evidence type="ECO:0000256" key="7">
    <source>
        <dbReference type="ARBA" id="ARBA00023239"/>
    </source>
</evidence>
<dbReference type="GO" id="GO:0051539">
    <property type="term" value="F:4 iron, 4 sulfur cluster binding"/>
    <property type="evidence" value="ECO:0007669"/>
    <property type="project" value="UniProtKB-KW"/>
</dbReference>
<evidence type="ECO:0000256" key="2">
    <source>
        <dbReference type="ARBA" id="ARBA00022691"/>
    </source>
</evidence>
<evidence type="ECO:0000256" key="4">
    <source>
        <dbReference type="ARBA" id="ARBA00022842"/>
    </source>
</evidence>
<dbReference type="PROSITE" id="PS51918">
    <property type="entry name" value="RADICAL_SAM"/>
    <property type="match status" value="1"/>
</dbReference>
<protein>
    <submittedName>
        <fullName evidence="9">NrdG Organic radical activating enzymes</fullName>
    </submittedName>
</protein>
<dbReference type="HAMAP" id="MF_00917">
    <property type="entry name" value="QueE"/>
    <property type="match status" value="1"/>
</dbReference>
<dbReference type="InterPro" id="IPR024924">
    <property type="entry name" value="7-CO-7-deazaguanine_synth-like"/>
</dbReference>
<dbReference type="InterPro" id="IPR013785">
    <property type="entry name" value="Aldolase_TIM"/>
</dbReference>
<dbReference type="Gene3D" id="3.20.20.70">
    <property type="entry name" value="Aldolase class I"/>
    <property type="match status" value="1"/>
</dbReference>
<keyword evidence="3" id="KW-0479">Metal-binding</keyword>
<name>A0A6J5LKC4_9CAUD</name>
<dbReference type="SUPFAM" id="SSF102114">
    <property type="entry name" value="Radical SAM enzymes"/>
    <property type="match status" value="1"/>
</dbReference>
<feature type="domain" description="Radical SAM core" evidence="8">
    <location>
        <begin position="18"/>
        <end position="221"/>
    </location>
</feature>
<dbReference type="SFLD" id="SFLDS00029">
    <property type="entry name" value="Radical_SAM"/>
    <property type="match status" value="1"/>
</dbReference>
<proteinExistence type="inferred from homology"/>
<accession>A0A6J5LKC4</accession>
<keyword evidence="4" id="KW-0460">Magnesium</keyword>
<evidence type="ECO:0000313" key="9">
    <source>
        <dbReference type="EMBL" id="CAB4133803.1"/>
    </source>
</evidence>
<dbReference type="GO" id="GO:0016829">
    <property type="term" value="F:lyase activity"/>
    <property type="evidence" value="ECO:0007669"/>
    <property type="project" value="UniProtKB-KW"/>
</dbReference>
<dbReference type="PIRSF" id="PIRSF000370">
    <property type="entry name" value="QueE"/>
    <property type="match status" value="1"/>
</dbReference>
<evidence type="ECO:0000259" key="8">
    <source>
        <dbReference type="PROSITE" id="PS51918"/>
    </source>
</evidence>
<dbReference type="GO" id="GO:0046872">
    <property type="term" value="F:metal ion binding"/>
    <property type="evidence" value="ECO:0007669"/>
    <property type="project" value="UniProtKB-KW"/>
</dbReference>
<keyword evidence="2" id="KW-0949">S-adenosyl-L-methionine</keyword>
<organism evidence="9">
    <name type="scientific">uncultured Caudovirales phage</name>
    <dbReference type="NCBI Taxonomy" id="2100421"/>
    <lineage>
        <taxon>Viruses</taxon>
        <taxon>Duplodnaviria</taxon>
        <taxon>Heunggongvirae</taxon>
        <taxon>Uroviricota</taxon>
        <taxon>Caudoviricetes</taxon>
        <taxon>Peduoviridae</taxon>
        <taxon>Maltschvirus</taxon>
        <taxon>Maltschvirus maltsch</taxon>
    </lineage>
</organism>
<dbReference type="InterPro" id="IPR007197">
    <property type="entry name" value="rSAM"/>
</dbReference>
<dbReference type="NCBIfam" id="TIGR04322">
    <property type="entry name" value="rSAM_QueE_Ecoli"/>
    <property type="match status" value="1"/>
</dbReference>
<keyword evidence="6" id="KW-0411">Iron-sulfur</keyword>
<dbReference type="PANTHER" id="PTHR42836">
    <property type="entry name" value="7-CARBOXY-7-DEAZAGUANINE SYNTHASE"/>
    <property type="match status" value="1"/>
</dbReference>
<dbReference type="InterPro" id="IPR058240">
    <property type="entry name" value="rSAM_sf"/>
</dbReference>
<dbReference type="Pfam" id="PF04055">
    <property type="entry name" value="Radical_SAM"/>
    <property type="match status" value="1"/>
</dbReference>